<feature type="region of interest" description="Disordered" evidence="1">
    <location>
        <begin position="50"/>
        <end position="80"/>
    </location>
</feature>
<dbReference type="KEGG" id="sata:C5746_01710"/>
<dbReference type="Proteomes" id="UP000252698">
    <property type="component" value="Chromosome"/>
</dbReference>
<feature type="compositionally biased region" description="Gly residues" evidence="1">
    <location>
        <begin position="57"/>
        <end position="69"/>
    </location>
</feature>
<proteinExistence type="predicted"/>
<evidence type="ECO:0000256" key="1">
    <source>
        <dbReference type="SAM" id="MobiDB-lite"/>
    </source>
</evidence>
<evidence type="ECO:0000256" key="2">
    <source>
        <dbReference type="SAM" id="Phobius"/>
    </source>
</evidence>
<dbReference type="EMBL" id="CP027306">
    <property type="protein sequence ID" value="AXE75907.1"/>
    <property type="molecule type" value="Genomic_DNA"/>
</dbReference>
<gene>
    <name evidence="3" type="ORF">C5746_01710</name>
</gene>
<protein>
    <submittedName>
        <fullName evidence="3">Uncharacterized protein</fullName>
    </submittedName>
</protein>
<feature type="compositionally biased region" description="Basic and acidic residues" evidence="1">
    <location>
        <begin position="70"/>
        <end position="80"/>
    </location>
</feature>
<keyword evidence="2" id="KW-1133">Transmembrane helix</keyword>
<sequence length="80" mass="8160">MKVQQPFLRNVEGLPRWVPAPGLIGFLVLLLAMFAVSYEIGTVVGPVAPGMHSTNTGGSGGGQTDPHGGGMDDMHSGGEG</sequence>
<keyword evidence="2" id="KW-0812">Transmembrane</keyword>
<reference evidence="3 4" key="1">
    <citation type="journal article" date="2018" name="Front. Microbiol.">
        <title>Genome Sequencing of Streptomyces atratus SCSIOZH16 and Activation Production of Nocardamine via Metabolic Engineering.</title>
        <authorList>
            <person name="Li Y."/>
            <person name="Zhang C."/>
            <person name="Liu C."/>
            <person name="Ju J."/>
            <person name="Ma J."/>
        </authorList>
    </citation>
    <scope>NUCLEOTIDE SEQUENCE [LARGE SCALE GENOMIC DNA]</scope>
    <source>
        <strain evidence="3 4">SCSIO_ZH16</strain>
    </source>
</reference>
<keyword evidence="2" id="KW-0472">Membrane</keyword>
<name>A0A2Z5J6H6_STRAR</name>
<evidence type="ECO:0000313" key="3">
    <source>
        <dbReference type="EMBL" id="AXE75907.1"/>
    </source>
</evidence>
<evidence type="ECO:0000313" key="4">
    <source>
        <dbReference type="Proteomes" id="UP000252698"/>
    </source>
</evidence>
<organism evidence="3 4">
    <name type="scientific">Streptomyces atratus</name>
    <dbReference type="NCBI Taxonomy" id="1893"/>
    <lineage>
        <taxon>Bacteria</taxon>
        <taxon>Bacillati</taxon>
        <taxon>Actinomycetota</taxon>
        <taxon>Actinomycetes</taxon>
        <taxon>Kitasatosporales</taxon>
        <taxon>Streptomycetaceae</taxon>
        <taxon>Streptomyces</taxon>
    </lineage>
</organism>
<feature type="transmembrane region" description="Helical" evidence="2">
    <location>
        <begin position="20"/>
        <end position="41"/>
    </location>
</feature>
<accession>A0A2Z5J6H6</accession>
<dbReference type="AlphaFoldDB" id="A0A2Z5J6H6"/>